<keyword evidence="4" id="KW-1185">Reference proteome</keyword>
<dbReference type="SUPFAM" id="SSF55920">
    <property type="entry name" value="Creatinase/aminopeptidase"/>
    <property type="match status" value="1"/>
</dbReference>
<dbReference type="InterPro" id="IPR000587">
    <property type="entry name" value="Creatinase_N"/>
</dbReference>
<dbReference type="Pfam" id="PF01321">
    <property type="entry name" value="Creatinase_N"/>
    <property type="match status" value="1"/>
</dbReference>
<dbReference type="PANTHER" id="PTHR46112:SF2">
    <property type="entry name" value="XAA-PRO AMINOPEPTIDASE P-RELATED"/>
    <property type="match status" value="1"/>
</dbReference>
<dbReference type="SUPFAM" id="SSF53092">
    <property type="entry name" value="Creatinase/prolidase N-terminal domain"/>
    <property type="match status" value="1"/>
</dbReference>
<dbReference type="PANTHER" id="PTHR46112">
    <property type="entry name" value="AMINOPEPTIDASE"/>
    <property type="match status" value="1"/>
</dbReference>
<evidence type="ECO:0000313" key="3">
    <source>
        <dbReference type="EMBL" id="GAW65867.1"/>
    </source>
</evidence>
<dbReference type="Proteomes" id="UP000194153">
    <property type="component" value="Unassembled WGS sequence"/>
</dbReference>
<dbReference type="Gene3D" id="3.40.350.10">
    <property type="entry name" value="Creatinase/prolidase N-terminal domain"/>
    <property type="match status" value="1"/>
</dbReference>
<dbReference type="InterPro" id="IPR000994">
    <property type="entry name" value="Pept_M24"/>
</dbReference>
<dbReference type="CDD" id="cd01066">
    <property type="entry name" value="APP_MetAP"/>
    <property type="match status" value="1"/>
</dbReference>
<accession>A0ABQ0MFM6</accession>
<feature type="domain" description="Peptidase M24" evidence="1">
    <location>
        <begin position="156"/>
        <end position="390"/>
    </location>
</feature>
<dbReference type="InterPro" id="IPR036005">
    <property type="entry name" value="Creatinase/aminopeptidase-like"/>
</dbReference>
<evidence type="ECO:0000259" key="2">
    <source>
        <dbReference type="Pfam" id="PF01321"/>
    </source>
</evidence>
<name>A0ABQ0MFM6_9BACT</name>
<sequence length="407" mass="45296">MNIMERRRRKLMRLTPKNELEYRYRKLQSEMAGAGLDAVIMVQNADLFYFTGTAQAGNLYVPASGRPLYLVRRNYLRARMESALAEVFPAPSLNDLPGLVSDHGHKAPKRLGLELDVLPVNLYLKYRALYPEAELVDASPLIRRVRMVKSHYEIHIMQDAGNQADKVYKKAAEYIREGICEVELAAELERFSRLEGHQGYVRMRAFNGEVGGFQVLAGPDAAAPAASNTPLGGMGLTPAFGHGASYNRIRRGEPIVVDCASCFDGYLVDQTRVFALGSVSDRMRRGYEDMLRIEELMVQMAEVGGSWGGIYHACLDLAREMGYADNFMGTPGSQVPFIGHGLGVEIDEYPFIARGFEAETLQVGMAFAFEPKLVFPGEGAVGIENSFYLSEQGLKRLTFSRQELVLL</sequence>
<dbReference type="InterPro" id="IPR029149">
    <property type="entry name" value="Creatin/AminoP/Spt16_N"/>
</dbReference>
<dbReference type="InterPro" id="IPR050659">
    <property type="entry name" value="Peptidase_M24B"/>
</dbReference>
<feature type="domain" description="Creatinase N-terminal" evidence="2">
    <location>
        <begin position="23"/>
        <end position="148"/>
    </location>
</feature>
<gene>
    <name evidence="3" type="ORF">GPEL0_01f0954</name>
</gene>
<dbReference type="EMBL" id="BDQG01000001">
    <property type="protein sequence ID" value="GAW65867.1"/>
    <property type="molecule type" value="Genomic_DNA"/>
</dbReference>
<organism evidence="3 4">
    <name type="scientific">Geoanaerobacter pelophilus</name>
    <dbReference type="NCBI Taxonomy" id="60036"/>
    <lineage>
        <taxon>Bacteria</taxon>
        <taxon>Pseudomonadati</taxon>
        <taxon>Thermodesulfobacteriota</taxon>
        <taxon>Desulfuromonadia</taxon>
        <taxon>Geobacterales</taxon>
        <taxon>Geobacteraceae</taxon>
        <taxon>Geoanaerobacter</taxon>
    </lineage>
</organism>
<dbReference type="Gene3D" id="3.90.230.10">
    <property type="entry name" value="Creatinase/methionine aminopeptidase superfamily"/>
    <property type="match status" value="1"/>
</dbReference>
<dbReference type="Pfam" id="PF00557">
    <property type="entry name" value="Peptidase_M24"/>
    <property type="match status" value="1"/>
</dbReference>
<evidence type="ECO:0000313" key="4">
    <source>
        <dbReference type="Proteomes" id="UP000194153"/>
    </source>
</evidence>
<reference evidence="4" key="2">
    <citation type="submission" date="2017-05" db="EMBL/GenBank/DDBJ databases">
        <title>Draft genome sequence of Geobacter pelophilus, a iron(III)-reducing bacteria.</title>
        <authorList>
            <person name="Aoyagi T."/>
            <person name="Koike H."/>
            <person name="Morita T."/>
            <person name="Sato Y."/>
            <person name="Habe H."/>
            <person name="Hori T."/>
        </authorList>
    </citation>
    <scope>NUCLEOTIDE SEQUENCE [LARGE SCALE GENOMIC DNA]</scope>
    <source>
        <strain evidence="4">Drf2</strain>
    </source>
</reference>
<proteinExistence type="predicted"/>
<evidence type="ECO:0000259" key="1">
    <source>
        <dbReference type="Pfam" id="PF00557"/>
    </source>
</evidence>
<reference evidence="3 4" key="1">
    <citation type="submission" date="2017-04" db="EMBL/GenBank/DDBJ databases">
        <authorList>
            <consortium name="Geobacter pelophilus Genome Sequencing"/>
            <person name="Aoyagi T."/>
            <person name="Koike H."/>
            <person name="Hori T."/>
        </authorList>
    </citation>
    <scope>NUCLEOTIDE SEQUENCE [LARGE SCALE GENOMIC DNA]</scope>
    <source>
        <strain evidence="3 4">Drf2</strain>
    </source>
</reference>
<comment type="caution">
    <text evidence="3">The sequence shown here is derived from an EMBL/GenBank/DDBJ whole genome shotgun (WGS) entry which is preliminary data.</text>
</comment>
<protein>
    <submittedName>
        <fullName evidence="3">Peptidase M24</fullName>
    </submittedName>
</protein>